<reference evidence="2" key="1">
    <citation type="submission" date="2021-03" db="EMBL/GenBank/DDBJ databases">
        <authorList>
            <person name="Tagirdzhanova G."/>
        </authorList>
    </citation>
    <scope>NUCLEOTIDE SEQUENCE</scope>
</reference>
<comment type="caution">
    <text evidence="2">The sequence shown here is derived from an EMBL/GenBank/DDBJ whole genome shotgun (WGS) entry which is preliminary data.</text>
</comment>
<gene>
    <name evidence="2" type="ORF">GOMPHAMPRED_004687</name>
</gene>
<name>A0A8H3EH23_9LECA</name>
<sequence length="55" mass="5919">MAPISTTTAVSLLVRRYYYYTSSPGLPTGAIIGISIASILILVLLIGGFARRARY</sequence>
<keyword evidence="1" id="KW-1133">Transmembrane helix</keyword>
<dbReference type="AlphaFoldDB" id="A0A8H3EH23"/>
<evidence type="ECO:0000313" key="2">
    <source>
        <dbReference type="EMBL" id="CAF9906379.1"/>
    </source>
</evidence>
<proteinExistence type="predicted"/>
<evidence type="ECO:0000256" key="1">
    <source>
        <dbReference type="SAM" id="Phobius"/>
    </source>
</evidence>
<keyword evidence="3" id="KW-1185">Reference proteome</keyword>
<accession>A0A8H3EH23</accession>
<feature type="non-terminal residue" evidence="2">
    <location>
        <position position="55"/>
    </location>
</feature>
<organism evidence="2 3">
    <name type="scientific">Gomphillus americanus</name>
    <dbReference type="NCBI Taxonomy" id="1940652"/>
    <lineage>
        <taxon>Eukaryota</taxon>
        <taxon>Fungi</taxon>
        <taxon>Dikarya</taxon>
        <taxon>Ascomycota</taxon>
        <taxon>Pezizomycotina</taxon>
        <taxon>Lecanoromycetes</taxon>
        <taxon>OSLEUM clade</taxon>
        <taxon>Ostropomycetidae</taxon>
        <taxon>Ostropales</taxon>
        <taxon>Graphidaceae</taxon>
        <taxon>Gomphilloideae</taxon>
        <taxon>Gomphillus</taxon>
    </lineage>
</organism>
<evidence type="ECO:0000313" key="3">
    <source>
        <dbReference type="Proteomes" id="UP000664169"/>
    </source>
</evidence>
<dbReference type="Proteomes" id="UP000664169">
    <property type="component" value="Unassembled WGS sequence"/>
</dbReference>
<protein>
    <submittedName>
        <fullName evidence="2">Uncharacterized protein</fullName>
    </submittedName>
</protein>
<dbReference type="EMBL" id="CAJPDQ010000003">
    <property type="protein sequence ID" value="CAF9906379.1"/>
    <property type="molecule type" value="Genomic_DNA"/>
</dbReference>
<keyword evidence="1" id="KW-0812">Transmembrane</keyword>
<feature type="transmembrane region" description="Helical" evidence="1">
    <location>
        <begin position="30"/>
        <end position="50"/>
    </location>
</feature>
<keyword evidence="1" id="KW-0472">Membrane</keyword>